<dbReference type="Gene3D" id="1.20.120.30">
    <property type="entry name" value="Aspartate receptor, ligand-binding domain"/>
    <property type="match status" value="1"/>
</dbReference>
<feature type="region of interest" description="Disordered" evidence="4">
    <location>
        <begin position="380"/>
        <end position="400"/>
    </location>
</feature>
<sequence length="676" mass="73465">MTQRSWTIGKKLITAFTGVALITLFVGMAGFYGADRGQKAITDIGTIYLPSVDSLLMMESNLQRARGNIRTLAIPGLPQDQRQRQYDGFARARANYQTASQAYAPLPKAPEEERLWNDFRTAITALARENDRTMEMSRSIDANGVSDPMALSRNLEAFTKDHYIVVLQIRELMENPQARFDGGDSHTACNAGRFFQTFRTENPKLLAAIRDVENPHRRFHEAVARIKQLVDEGRTEAASQLFHNDLSPAMGAVFSGFAAMQSIADESVALFNQMKDQTLTVTAQRERDALGILAQILEINREQARTETSSAQNEAVFIEVLVIAASLIGVLLALVLGFTITRSINANLSRVIAGLNEGADQVSSASGQVSSASISLAEGASEQAASIEETSSSMEEMSSMIKQNADNAGEANALMGQTRQVVETANQSMQELTGSMHDISKASEETFKIIKTIDEIAFQTNLLALNAAVEAARAGEAGAGFAVVADEVRNLAMRAAEAARNTATLIEGTVKKVKEGSGLVTRTNEAFREVASRNIQVGQLVAEIAAASKEQAQGIEQINKATAEMDKVTQQNAANAEESASAAEEMNAQAEQVKGMVQDLMAMVGGSSRKNTKNRYQDHASDRYREMNAAPPLPRPKATSHQSQPKGLQRPGTPKGREINPRQVIPMDDDEDFTRF</sequence>
<keyword evidence="8" id="KW-1185">Reference proteome</keyword>
<accession>A0ABT3N620</accession>
<keyword evidence="5" id="KW-0812">Transmembrane</keyword>
<keyword evidence="5" id="KW-1133">Transmembrane helix</keyword>
<evidence type="ECO:0000313" key="7">
    <source>
        <dbReference type="EMBL" id="MCW7752908.1"/>
    </source>
</evidence>
<feature type="compositionally biased region" description="Low complexity" evidence="4">
    <location>
        <begin position="570"/>
        <end position="588"/>
    </location>
</feature>
<proteinExistence type="inferred from homology"/>
<dbReference type="Pfam" id="PF00015">
    <property type="entry name" value="MCPsignal"/>
    <property type="match status" value="1"/>
</dbReference>
<feature type="transmembrane region" description="Helical" evidence="5">
    <location>
        <begin position="12"/>
        <end position="34"/>
    </location>
</feature>
<dbReference type="SMART" id="SM00283">
    <property type="entry name" value="MA"/>
    <property type="match status" value="1"/>
</dbReference>
<comment type="similarity">
    <text evidence="2">Belongs to the methyl-accepting chemotaxis (MCP) protein family.</text>
</comment>
<keyword evidence="1" id="KW-0145">Chemotaxis</keyword>
<feature type="region of interest" description="Disordered" evidence="4">
    <location>
        <begin position="569"/>
        <end position="588"/>
    </location>
</feature>
<comment type="caution">
    <text evidence="7">The sequence shown here is derived from an EMBL/GenBank/DDBJ whole genome shotgun (WGS) entry which is preliminary data.</text>
</comment>
<evidence type="ECO:0000259" key="6">
    <source>
        <dbReference type="PROSITE" id="PS50111"/>
    </source>
</evidence>
<keyword evidence="3" id="KW-0807">Transducer</keyword>
<dbReference type="Proteomes" id="UP001209681">
    <property type="component" value="Unassembled WGS sequence"/>
</dbReference>
<gene>
    <name evidence="7" type="ORF">OOT00_02800</name>
</gene>
<name>A0ABT3N620_9BACT</name>
<evidence type="ECO:0000256" key="2">
    <source>
        <dbReference type="ARBA" id="ARBA00029447"/>
    </source>
</evidence>
<evidence type="ECO:0000313" key="8">
    <source>
        <dbReference type="Proteomes" id="UP001209681"/>
    </source>
</evidence>
<dbReference type="PANTHER" id="PTHR43531:SF11">
    <property type="entry name" value="METHYL-ACCEPTING CHEMOTAXIS PROTEIN 3"/>
    <property type="match status" value="1"/>
</dbReference>
<dbReference type="PANTHER" id="PTHR43531">
    <property type="entry name" value="PROTEIN ICFG"/>
    <property type="match status" value="1"/>
</dbReference>
<evidence type="ECO:0000256" key="1">
    <source>
        <dbReference type="ARBA" id="ARBA00022500"/>
    </source>
</evidence>
<protein>
    <submittedName>
        <fullName evidence="7">Methyl-accepting chemotaxis protein</fullName>
    </submittedName>
</protein>
<reference evidence="7 8" key="1">
    <citation type="submission" date="2022-11" db="EMBL/GenBank/DDBJ databases">
        <title>Desulfobotulus tamanensis H1 sp. nov. - anaerobic, alkaliphilic, sulphate reducing bacterium isolated from terrestrial mud volcano.</title>
        <authorList>
            <person name="Frolova A."/>
            <person name="Merkel A.Y."/>
            <person name="Slobodkin A.I."/>
        </authorList>
    </citation>
    <scope>NUCLEOTIDE SEQUENCE [LARGE SCALE GENOMIC DNA]</scope>
    <source>
        <strain evidence="7 8">H1</strain>
    </source>
</reference>
<feature type="compositionally biased region" description="Low complexity" evidence="4">
    <location>
        <begin position="386"/>
        <end position="400"/>
    </location>
</feature>
<feature type="region of interest" description="Disordered" evidence="4">
    <location>
        <begin position="623"/>
        <end position="676"/>
    </location>
</feature>
<evidence type="ECO:0000256" key="4">
    <source>
        <dbReference type="SAM" id="MobiDB-lite"/>
    </source>
</evidence>
<dbReference type="Pfam" id="PF12729">
    <property type="entry name" value="4HB_MCP_1"/>
    <property type="match status" value="1"/>
</dbReference>
<feature type="transmembrane region" description="Helical" evidence="5">
    <location>
        <begin position="315"/>
        <end position="340"/>
    </location>
</feature>
<dbReference type="EMBL" id="JAPFPW010000002">
    <property type="protein sequence ID" value="MCW7752908.1"/>
    <property type="molecule type" value="Genomic_DNA"/>
</dbReference>
<organism evidence="7 8">
    <name type="scientific">Desulfobotulus pelophilus</name>
    <dbReference type="NCBI Taxonomy" id="2823377"/>
    <lineage>
        <taxon>Bacteria</taxon>
        <taxon>Pseudomonadati</taxon>
        <taxon>Thermodesulfobacteriota</taxon>
        <taxon>Desulfobacteria</taxon>
        <taxon>Desulfobacterales</taxon>
        <taxon>Desulfobacteraceae</taxon>
        <taxon>Desulfobotulus</taxon>
    </lineage>
</organism>
<dbReference type="SUPFAM" id="SSF58104">
    <property type="entry name" value="Methyl-accepting chemotaxis protein (MCP) signaling domain"/>
    <property type="match status" value="1"/>
</dbReference>
<dbReference type="InterPro" id="IPR024478">
    <property type="entry name" value="HlyB_4HB_MCP"/>
</dbReference>
<dbReference type="InterPro" id="IPR051310">
    <property type="entry name" value="MCP_chemotaxis"/>
</dbReference>
<evidence type="ECO:0000256" key="3">
    <source>
        <dbReference type="PROSITE-ProRule" id="PRU00284"/>
    </source>
</evidence>
<dbReference type="PROSITE" id="PS50111">
    <property type="entry name" value="CHEMOTAXIS_TRANSDUC_2"/>
    <property type="match status" value="1"/>
</dbReference>
<keyword evidence="5" id="KW-0472">Membrane</keyword>
<feature type="compositionally biased region" description="Acidic residues" evidence="4">
    <location>
        <begin position="667"/>
        <end position="676"/>
    </location>
</feature>
<evidence type="ECO:0000256" key="5">
    <source>
        <dbReference type="SAM" id="Phobius"/>
    </source>
</evidence>
<feature type="domain" description="Methyl-accepting transducer" evidence="6">
    <location>
        <begin position="358"/>
        <end position="587"/>
    </location>
</feature>
<dbReference type="Gene3D" id="1.10.287.950">
    <property type="entry name" value="Methyl-accepting chemotaxis protein"/>
    <property type="match status" value="1"/>
</dbReference>
<dbReference type="InterPro" id="IPR004089">
    <property type="entry name" value="MCPsignal_dom"/>
</dbReference>
<dbReference type="RefSeq" id="WP_265423768.1">
    <property type="nucleotide sequence ID" value="NZ_JAPFPW010000002.1"/>
</dbReference>